<name>A0A0E9TSJ9_ANGAN</name>
<accession>A0A0E9TSJ9</accession>
<sequence length="37" mass="4695">MYFYNLEKQLHLYCMHFFKYVGFVHLLCIFYFCVYVA</sequence>
<protein>
    <submittedName>
        <fullName evidence="2">Uncharacterized protein</fullName>
    </submittedName>
</protein>
<feature type="transmembrane region" description="Helical" evidence="1">
    <location>
        <begin position="20"/>
        <end position="36"/>
    </location>
</feature>
<evidence type="ECO:0000313" key="2">
    <source>
        <dbReference type="EMBL" id="JAH56531.1"/>
    </source>
</evidence>
<evidence type="ECO:0000256" key="1">
    <source>
        <dbReference type="SAM" id="Phobius"/>
    </source>
</evidence>
<keyword evidence="1" id="KW-0812">Transmembrane</keyword>
<reference evidence="2" key="1">
    <citation type="submission" date="2014-11" db="EMBL/GenBank/DDBJ databases">
        <authorList>
            <person name="Amaro Gonzalez C."/>
        </authorList>
    </citation>
    <scope>NUCLEOTIDE SEQUENCE</scope>
</reference>
<keyword evidence="1" id="KW-0472">Membrane</keyword>
<dbReference type="EMBL" id="GBXM01052046">
    <property type="protein sequence ID" value="JAH56531.1"/>
    <property type="molecule type" value="Transcribed_RNA"/>
</dbReference>
<reference evidence="2" key="2">
    <citation type="journal article" date="2015" name="Fish Shellfish Immunol.">
        <title>Early steps in the European eel (Anguilla anguilla)-Vibrio vulnificus interaction in the gills: Role of the RtxA13 toxin.</title>
        <authorList>
            <person name="Callol A."/>
            <person name="Pajuelo D."/>
            <person name="Ebbesson L."/>
            <person name="Teles M."/>
            <person name="MacKenzie S."/>
            <person name="Amaro C."/>
        </authorList>
    </citation>
    <scope>NUCLEOTIDE SEQUENCE</scope>
</reference>
<dbReference type="AlphaFoldDB" id="A0A0E9TSJ9"/>
<proteinExistence type="predicted"/>
<keyword evidence="1" id="KW-1133">Transmembrane helix</keyword>
<organism evidence="2">
    <name type="scientific">Anguilla anguilla</name>
    <name type="common">European freshwater eel</name>
    <name type="synonym">Muraena anguilla</name>
    <dbReference type="NCBI Taxonomy" id="7936"/>
    <lineage>
        <taxon>Eukaryota</taxon>
        <taxon>Metazoa</taxon>
        <taxon>Chordata</taxon>
        <taxon>Craniata</taxon>
        <taxon>Vertebrata</taxon>
        <taxon>Euteleostomi</taxon>
        <taxon>Actinopterygii</taxon>
        <taxon>Neopterygii</taxon>
        <taxon>Teleostei</taxon>
        <taxon>Anguilliformes</taxon>
        <taxon>Anguillidae</taxon>
        <taxon>Anguilla</taxon>
    </lineage>
</organism>